<evidence type="ECO:0000256" key="7">
    <source>
        <dbReference type="ARBA" id="ARBA00029321"/>
    </source>
</evidence>
<dbReference type="InterPro" id="IPR046348">
    <property type="entry name" value="SIS_dom_sf"/>
</dbReference>
<reference evidence="10 11" key="1">
    <citation type="submission" date="2018-10" db="EMBL/GenBank/DDBJ databases">
        <title>Draft genome sequence of Bacillus salarius IM0101, isolated from a hypersaline soil in Inner Mongolia, China.</title>
        <authorList>
            <person name="Yamprayoonswat W."/>
            <person name="Boonvisut S."/>
            <person name="Jumpathong W."/>
            <person name="Sittihan S."/>
            <person name="Ruangsuj P."/>
            <person name="Wanthongcharoen S."/>
            <person name="Thongpramul N."/>
            <person name="Pimmason S."/>
            <person name="Yu B."/>
            <person name="Yasawong M."/>
        </authorList>
    </citation>
    <scope>NUCLEOTIDE SEQUENCE [LARGE SCALE GENOMIC DNA]</scope>
    <source>
        <strain evidence="10 11">IM0101</strain>
    </source>
</reference>
<dbReference type="GO" id="GO:0006094">
    <property type="term" value="P:gluconeogenesis"/>
    <property type="evidence" value="ECO:0007669"/>
    <property type="project" value="UniProtKB-UniRule"/>
</dbReference>
<dbReference type="PROSITE" id="PS51463">
    <property type="entry name" value="P_GLUCOSE_ISOMERASE_3"/>
    <property type="match status" value="1"/>
</dbReference>
<dbReference type="GO" id="GO:0005829">
    <property type="term" value="C:cytosol"/>
    <property type="evidence" value="ECO:0007669"/>
    <property type="project" value="TreeGrafter"/>
</dbReference>
<organism evidence="10 11">
    <name type="scientific">Salibacterium salarium</name>
    <dbReference type="NCBI Taxonomy" id="284579"/>
    <lineage>
        <taxon>Bacteria</taxon>
        <taxon>Bacillati</taxon>
        <taxon>Bacillota</taxon>
        <taxon>Bacilli</taxon>
        <taxon>Bacillales</taxon>
        <taxon>Bacillaceae</taxon>
    </lineage>
</organism>
<dbReference type="Gene3D" id="3.40.50.10490">
    <property type="entry name" value="Glucose-6-phosphate isomerase like protein, domain 1"/>
    <property type="match status" value="3"/>
</dbReference>
<sequence>MKKAIHFDYSNALSFVNENELKQLSDQVTQAHTAIHEQTGAGNDFLGWVDLPENYDKEEFSRIQKAAEKIKSDSDVLLVLGIGGSYLGAKAAIESLTHTFRNQIGNNTEIYFAGHHISQSYIRDLMDVIEGKDISINVISKSGTTTEPAIAFRIFREYLENKYGKEEAARRIYATTDKEKGALKTLASEQGYETFVVPDDVGGRYSVLTAVGLLPIAAAGLDITSMMDGANQARKTYADPHLENNEAYQYAAMRHALYQKGKAIELLVNYEPSLQYVSEWWKQLFGESEGKDNKGLFPASVNFSTDLHSMGQYVQEGRRHLFETVVQVEHAGEDVTIEKTDDDLDGLNYLTGKSMDFVNEKAFQGTLLAHTDGDVPNLIVRVPELNEYYFGYLVYFFEKACAMSGYLLGVNPFDQPGVEAYKKNMFALLGKPGFEEQQAVLQKRLNN</sequence>
<dbReference type="InterPro" id="IPR001672">
    <property type="entry name" value="G6P_Isomerase"/>
</dbReference>
<comment type="caution">
    <text evidence="10">The sequence shown here is derived from an EMBL/GenBank/DDBJ whole genome shotgun (WGS) entry which is preliminary data.</text>
</comment>
<comment type="pathway">
    <text evidence="8">Carbohydrate biosynthesis; gluconeogenesis.</text>
</comment>
<dbReference type="GO" id="GO:0051156">
    <property type="term" value="P:glucose 6-phosphate metabolic process"/>
    <property type="evidence" value="ECO:0007669"/>
    <property type="project" value="TreeGrafter"/>
</dbReference>
<dbReference type="PANTHER" id="PTHR11469">
    <property type="entry name" value="GLUCOSE-6-PHOSPHATE ISOMERASE"/>
    <property type="match status" value="1"/>
</dbReference>
<evidence type="ECO:0000256" key="8">
    <source>
        <dbReference type="HAMAP-Rule" id="MF_00473"/>
    </source>
</evidence>
<dbReference type="FunFam" id="3.40.50.10490:FF:000016">
    <property type="entry name" value="Glucose-6-phosphate isomerase"/>
    <property type="match status" value="1"/>
</dbReference>
<evidence type="ECO:0000256" key="6">
    <source>
        <dbReference type="ARBA" id="ARBA00023235"/>
    </source>
</evidence>
<dbReference type="AlphaFoldDB" id="A0A428N715"/>
<evidence type="ECO:0000256" key="3">
    <source>
        <dbReference type="ARBA" id="ARBA00022432"/>
    </source>
</evidence>
<comment type="subcellular location">
    <subcellularLocation>
        <location evidence="8">Cytoplasm</location>
    </subcellularLocation>
</comment>
<evidence type="ECO:0000256" key="9">
    <source>
        <dbReference type="RuleBase" id="RU000612"/>
    </source>
</evidence>
<accession>A0A428N715</accession>
<dbReference type="FunFam" id="3.40.50.10490:FF:000015">
    <property type="entry name" value="Glucose-6-phosphate isomerase"/>
    <property type="match status" value="1"/>
</dbReference>
<dbReference type="Pfam" id="PF00342">
    <property type="entry name" value="PGI"/>
    <property type="match status" value="1"/>
</dbReference>
<dbReference type="GO" id="GO:0097367">
    <property type="term" value="F:carbohydrate derivative binding"/>
    <property type="evidence" value="ECO:0007669"/>
    <property type="project" value="InterPro"/>
</dbReference>
<dbReference type="PROSITE" id="PS00765">
    <property type="entry name" value="P_GLUCOSE_ISOMERASE_1"/>
    <property type="match status" value="1"/>
</dbReference>
<evidence type="ECO:0000256" key="2">
    <source>
        <dbReference type="ARBA" id="ARBA00006604"/>
    </source>
</evidence>
<protein>
    <recommendedName>
        <fullName evidence="8">Glucose-6-phosphate isomerase</fullName>
        <shortName evidence="8">GPI</shortName>
        <ecNumber evidence="8">5.3.1.9</ecNumber>
    </recommendedName>
    <alternativeName>
        <fullName evidence="8">Phosphoglucose isomerase</fullName>
        <shortName evidence="8">PGI</shortName>
    </alternativeName>
    <alternativeName>
        <fullName evidence="8">Phosphohexose isomerase</fullName>
        <shortName evidence="8">PHI</shortName>
    </alternativeName>
</protein>
<dbReference type="InterPro" id="IPR018189">
    <property type="entry name" value="Phosphoglucose_isomerase_CS"/>
</dbReference>
<comment type="caution">
    <text evidence="8">Lacks conserved residue(s) required for the propagation of feature annotation.</text>
</comment>
<keyword evidence="5 8" id="KW-0324">Glycolysis</keyword>
<dbReference type="Proteomes" id="UP000275076">
    <property type="component" value="Unassembled WGS sequence"/>
</dbReference>
<feature type="active site" description="Proton donor" evidence="8">
    <location>
        <position position="287"/>
    </location>
</feature>
<dbReference type="GO" id="GO:0004347">
    <property type="term" value="F:glucose-6-phosphate isomerase activity"/>
    <property type="evidence" value="ECO:0007669"/>
    <property type="project" value="UniProtKB-UniRule"/>
</dbReference>
<comment type="function">
    <text evidence="8">Catalyzes the reversible isomerization of glucose-6-phosphate to fructose-6-phosphate.</text>
</comment>
<keyword evidence="3 8" id="KW-0312">Gluconeogenesis</keyword>
<dbReference type="InterPro" id="IPR035476">
    <property type="entry name" value="SIS_PGI_1"/>
</dbReference>
<evidence type="ECO:0000313" key="10">
    <source>
        <dbReference type="EMBL" id="RSL34162.1"/>
    </source>
</evidence>
<evidence type="ECO:0000256" key="5">
    <source>
        <dbReference type="ARBA" id="ARBA00023152"/>
    </source>
</evidence>
<dbReference type="EMBL" id="RBVX01000004">
    <property type="protein sequence ID" value="RSL34162.1"/>
    <property type="molecule type" value="Genomic_DNA"/>
</dbReference>
<dbReference type="GO" id="GO:0006096">
    <property type="term" value="P:glycolytic process"/>
    <property type="evidence" value="ECO:0007669"/>
    <property type="project" value="UniProtKB-UniRule"/>
</dbReference>
<evidence type="ECO:0000256" key="1">
    <source>
        <dbReference type="ARBA" id="ARBA00004926"/>
    </source>
</evidence>
<comment type="pathway">
    <text evidence="1 8 9">Carbohydrate degradation; glycolysis; D-glyceraldehyde 3-phosphate and glycerone phosphate from D-glucose: step 2/4.</text>
</comment>
<feature type="active site" evidence="8">
    <location>
        <position position="422"/>
    </location>
</feature>
<dbReference type="UniPathway" id="UPA00109">
    <property type="reaction ID" value="UER00181"/>
</dbReference>
<keyword evidence="6 8" id="KW-0413">Isomerase</keyword>
<comment type="similarity">
    <text evidence="2 8 9">Belongs to the GPI family.</text>
</comment>
<proteinExistence type="inferred from homology"/>
<dbReference type="CDD" id="cd05015">
    <property type="entry name" value="SIS_PGI_1"/>
    <property type="match status" value="1"/>
</dbReference>
<dbReference type="EC" id="5.3.1.9" evidence="8"/>
<evidence type="ECO:0000313" key="11">
    <source>
        <dbReference type="Proteomes" id="UP000275076"/>
    </source>
</evidence>
<gene>
    <name evidence="8" type="primary">pgi</name>
    <name evidence="10" type="ORF">D7Z54_06240</name>
</gene>
<dbReference type="NCBIfam" id="NF010697">
    <property type="entry name" value="PRK14097.1"/>
    <property type="match status" value="1"/>
</dbReference>
<dbReference type="RefSeq" id="WP_125554987.1">
    <property type="nucleotide sequence ID" value="NZ_RBVX01000004.1"/>
</dbReference>
<dbReference type="InterPro" id="IPR035482">
    <property type="entry name" value="SIS_PGI_2"/>
</dbReference>
<dbReference type="PANTHER" id="PTHR11469:SF1">
    <property type="entry name" value="GLUCOSE-6-PHOSPHATE ISOMERASE"/>
    <property type="match status" value="1"/>
</dbReference>
<evidence type="ECO:0000256" key="4">
    <source>
        <dbReference type="ARBA" id="ARBA00022490"/>
    </source>
</evidence>
<name>A0A428N715_9BACI</name>
<dbReference type="UniPathway" id="UPA00138"/>
<dbReference type="PROSITE" id="PS00174">
    <property type="entry name" value="P_GLUCOSE_ISOMERASE_2"/>
    <property type="match status" value="1"/>
</dbReference>
<dbReference type="GO" id="GO:0048029">
    <property type="term" value="F:monosaccharide binding"/>
    <property type="evidence" value="ECO:0007669"/>
    <property type="project" value="TreeGrafter"/>
</dbReference>
<keyword evidence="4 8" id="KW-0963">Cytoplasm</keyword>
<dbReference type="SUPFAM" id="SSF53697">
    <property type="entry name" value="SIS domain"/>
    <property type="match status" value="1"/>
</dbReference>
<dbReference type="OrthoDB" id="140919at2"/>
<keyword evidence="11" id="KW-1185">Reference proteome</keyword>
<comment type="catalytic activity">
    <reaction evidence="7 8 9">
        <text>alpha-D-glucose 6-phosphate = beta-D-fructose 6-phosphate</text>
        <dbReference type="Rhea" id="RHEA:11816"/>
        <dbReference type="ChEBI" id="CHEBI:57634"/>
        <dbReference type="ChEBI" id="CHEBI:58225"/>
        <dbReference type="EC" id="5.3.1.9"/>
    </reaction>
</comment>
<dbReference type="CDD" id="cd05016">
    <property type="entry name" value="SIS_PGI_2"/>
    <property type="match status" value="1"/>
</dbReference>
<dbReference type="HAMAP" id="MF_00473">
    <property type="entry name" value="G6P_isomerase"/>
    <property type="match status" value="1"/>
</dbReference>
<dbReference type="PRINTS" id="PR00662">
    <property type="entry name" value="G6PISOMERASE"/>
</dbReference>